<dbReference type="Pfam" id="PF02661">
    <property type="entry name" value="Fic"/>
    <property type="match status" value="1"/>
</dbReference>
<dbReference type="Proteomes" id="UP000055590">
    <property type="component" value="Chromosome"/>
</dbReference>
<keyword evidence="1" id="KW-0547">Nucleotide-binding</keyword>
<keyword evidence="1" id="KW-0067">ATP-binding</keyword>
<dbReference type="AlphaFoldDB" id="A0A0K1PGU2"/>
<proteinExistence type="predicted"/>
<dbReference type="STRING" id="1391653.AKJ08_3117"/>
<dbReference type="InterPro" id="IPR025758">
    <property type="entry name" value="Fic/DOC_N"/>
</dbReference>
<dbReference type="OrthoDB" id="9813719at2"/>
<dbReference type="PANTHER" id="PTHR13504">
    <property type="entry name" value="FIDO DOMAIN-CONTAINING PROTEIN DDB_G0283145"/>
    <property type="match status" value="1"/>
</dbReference>
<dbReference type="RefSeq" id="WP_050726863.1">
    <property type="nucleotide sequence ID" value="NZ_CP012332.1"/>
</dbReference>
<evidence type="ECO:0000256" key="3">
    <source>
        <dbReference type="PIRSR" id="PIRSR640198-2"/>
    </source>
</evidence>
<dbReference type="PIRSF" id="PIRSF038925">
    <property type="entry name" value="AMP-prot_trans"/>
    <property type="match status" value="1"/>
</dbReference>
<evidence type="ECO:0000256" key="2">
    <source>
        <dbReference type="PIRSR" id="PIRSR640198-1"/>
    </source>
</evidence>
<dbReference type="InterPro" id="IPR040198">
    <property type="entry name" value="Fido_containing"/>
</dbReference>
<dbReference type="PROSITE" id="PS51459">
    <property type="entry name" value="FIDO"/>
    <property type="match status" value="1"/>
</dbReference>
<name>A0A0K1PGU2_9BACT</name>
<evidence type="ECO:0000313" key="6">
    <source>
        <dbReference type="Proteomes" id="UP000055590"/>
    </source>
</evidence>
<dbReference type="Gene3D" id="1.10.3290.10">
    <property type="entry name" value="Fido-like domain"/>
    <property type="match status" value="1"/>
</dbReference>
<dbReference type="InterPro" id="IPR003812">
    <property type="entry name" value="Fido"/>
</dbReference>
<dbReference type="Pfam" id="PF13784">
    <property type="entry name" value="Fic_N"/>
    <property type="match status" value="1"/>
</dbReference>
<dbReference type="GO" id="GO:0005524">
    <property type="term" value="F:ATP binding"/>
    <property type="evidence" value="ECO:0007669"/>
    <property type="project" value="UniProtKB-KW"/>
</dbReference>
<feature type="binding site" evidence="1">
    <location>
        <position position="83"/>
    </location>
    <ligand>
        <name>ATP</name>
        <dbReference type="ChEBI" id="CHEBI:30616"/>
    </ligand>
</feature>
<feature type="binding site" evidence="1">
    <location>
        <position position="221"/>
    </location>
    <ligand>
        <name>ATP</name>
        <dbReference type="ChEBI" id="CHEBI:30616"/>
    </ligand>
</feature>
<keyword evidence="6" id="KW-1185">Reference proteome</keyword>
<protein>
    <recommendedName>
        <fullName evidence="4">Fido domain-containing protein</fullName>
    </recommendedName>
</protein>
<gene>
    <name evidence="5" type="ORF">AKJ08_3117</name>
</gene>
<feature type="active site" evidence="2">
    <location>
        <position position="221"/>
    </location>
</feature>
<evidence type="ECO:0000256" key="1">
    <source>
        <dbReference type="PIRSR" id="PIRSR038925-1"/>
    </source>
</evidence>
<dbReference type="SUPFAM" id="SSF140931">
    <property type="entry name" value="Fic-like"/>
    <property type="match status" value="1"/>
</dbReference>
<dbReference type="InterPro" id="IPR026287">
    <property type="entry name" value="SoFic-like"/>
</dbReference>
<accession>A0A0K1PGU2</accession>
<feature type="domain" description="Fido" evidence="4">
    <location>
        <begin position="136"/>
        <end position="285"/>
    </location>
</feature>
<dbReference type="EMBL" id="CP012332">
    <property type="protein sequence ID" value="AKU92730.1"/>
    <property type="molecule type" value="Genomic_DNA"/>
</dbReference>
<feature type="binding site" evidence="1">
    <location>
        <begin position="226"/>
        <end position="232"/>
    </location>
    <ligand>
        <name>ATP</name>
        <dbReference type="ChEBI" id="CHEBI:30616"/>
    </ligand>
</feature>
<sequence>MPKRATGRYERTTVGGEEVAAFIPLALPPADPPLAIGSALADRLRAAEQALVRLELAGEMVPSLDWFIYAFVRKEAVVSSQIEGTQATLVDLLAFEAQASTDQAAPPNADVEEICNYLDALTYAREQLADPTGLPLSMRLLNGAHDRLMRGVRGAEKQPGDVRRSQNWIGGSRPGNAAYVPPPPHVLGEVLSAFENYLHTEDTLHPLVRAGLLHVQFETIHPYLDGNGRIGRLLVTLLLEHWKFLTKPLLYLSLFFKRHRDEYYRRLNAVRVEGDWEGWLAFFLDGVATIADEAVASARELFALIADDRARVLALDGVSIGALRLFELLPRHPIVSVASVTKFVETSKPTAIRAIEFLVATGVLVESTGKKRDRSFAYRAYLDRLKVGTELARPSR</sequence>
<feature type="binding site" evidence="3">
    <location>
        <begin position="263"/>
        <end position="264"/>
    </location>
    <ligand>
        <name>ATP</name>
        <dbReference type="ChEBI" id="CHEBI:30616"/>
    </ligand>
</feature>
<dbReference type="PANTHER" id="PTHR13504:SF38">
    <property type="entry name" value="FIDO DOMAIN-CONTAINING PROTEIN"/>
    <property type="match status" value="1"/>
</dbReference>
<evidence type="ECO:0000313" key="5">
    <source>
        <dbReference type="EMBL" id="AKU92730.1"/>
    </source>
</evidence>
<evidence type="ECO:0000259" key="4">
    <source>
        <dbReference type="PROSITE" id="PS51459"/>
    </source>
</evidence>
<feature type="binding site" evidence="1">
    <location>
        <position position="263"/>
    </location>
    <ligand>
        <name>ATP</name>
        <dbReference type="ChEBI" id="CHEBI:30616"/>
    </ligand>
</feature>
<organism evidence="5 6">
    <name type="scientific">Vulgatibacter incomptus</name>
    <dbReference type="NCBI Taxonomy" id="1391653"/>
    <lineage>
        <taxon>Bacteria</taxon>
        <taxon>Pseudomonadati</taxon>
        <taxon>Myxococcota</taxon>
        <taxon>Myxococcia</taxon>
        <taxon>Myxococcales</taxon>
        <taxon>Cystobacterineae</taxon>
        <taxon>Vulgatibacteraceae</taxon>
        <taxon>Vulgatibacter</taxon>
    </lineage>
</organism>
<feature type="binding site" evidence="3">
    <location>
        <begin position="225"/>
        <end position="232"/>
    </location>
    <ligand>
        <name>ATP</name>
        <dbReference type="ChEBI" id="CHEBI:30616"/>
    </ligand>
</feature>
<dbReference type="InterPro" id="IPR036597">
    <property type="entry name" value="Fido-like_dom_sf"/>
</dbReference>
<reference evidence="5 6" key="1">
    <citation type="submission" date="2015-08" db="EMBL/GenBank/DDBJ databases">
        <authorList>
            <person name="Babu N.S."/>
            <person name="Beckwith C.J."/>
            <person name="Beseler K.G."/>
            <person name="Brison A."/>
            <person name="Carone J.V."/>
            <person name="Caskin T.P."/>
            <person name="Diamond M."/>
            <person name="Durham M.E."/>
            <person name="Foxe J.M."/>
            <person name="Go M."/>
            <person name="Henderson B.A."/>
            <person name="Jones I.B."/>
            <person name="McGettigan J.A."/>
            <person name="Micheletti S.J."/>
            <person name="Nasrallah M.E."/>
            <person name="Ortiz D."/>
            <person name="Piller C.R."/>
            <person name="Privatt S.R."/>
            <person name="Schneider S.L."/>
            <person name="Sharp S."/>
            <person name="Smith T.C."/>
            <person name="Stanton J.D."/>
            <person name="Ullery H.E."/>
            <person name="Wilson R.J."/>
            <person name="Serrano M.G."/>
            <person name="Buck G."/>
            <person name="Lee V."/>
            <person name="Wang Y."/>
            <person name="Carvalho R."/>
            <person name="Voegtly L."/>
            <person name="Shi R."/>
            <person name="Duckworth R."/>
            <person name="Johnson A."/>
            <person name="Loviza R."/>
            <person name="Walstead R."/>
            <person name="Shah Z."/>
            <person name="Kiflezghi M."/>
            <person name="Wade K."/>
            <person name="Ball S.L."/>
            <person name="Bradley K.W."/>
            <person name="Asai D.J."/>
            <person name="Bowman C.A."/>
            <person name="Russell D.A."/>
            <person name="Pope W.H."/>
            <person name="Jacobs-Sera D."/>
            <person name="Hendrix R.W."/>
            <person name="Hatfull G.F."/>
        </authorList>
    </citation>
    <scope>NUCLEOTIDE SEQUENCE [LARGE SCALE GENOMIC DNA]</scope>
    <source>
        <strain evidence="5 6">DSM 27710</strain>
    </source>
</reference>
<dbReference type="PATRIC" id="fig|1391653.3.peg.3256"/>
<dbReference type="KEGG" id="vin:AKJ08_3117"/>